<keyword evidence="1" id="KW-0812">Transmembrane</keyword>
<keyword evidence="3" id="KW-1185">Reference proteome</keyword>
<reference evidence="3" key="1">
    <citation type="journal article" date="2020" name="Nat. Commun.">
        <title>Genome sequence of the cluster root forming white lupin.</title>
        <authorList>
            <person name="Hufnagel B."/>
            <person name="Marques A."/>
            <person name="Soriano A."/>
            <person name="Marques L."/>
            <person name="Divol F."/>
            <person name="Doumas P."/>
            <person name="Sallet E."/>
            <person name="Mancinotti D."/>
            <person name="Carrere S."/>
            <person name="Marande W."/>
            <person name="Arribat S."/>
            <person name="Keller J."/>
            <person name="Huneau C."/>
            <person name="Blein T."/>
            <person name="Aime D."/>
            <person name="Laguerre M."/>
            <person name="Taylor J."/>
            <person name="Schubert V."/>
            <person name="Nelson M."/>
            <person name="Geu-Flores F."/>
            <person name="Crespi M."/>
            <person name="Gallardo-Guerrero K."/>
            <person name="Delaux P.-M."/>
            <person name="Salse J."/>
            <person name="Berges H."/>
            <person name="Guyot R."/>
            <person name="Gouzy J."/>
            <person name="Peret B."/>
        </authorList>
    </citation>
    <scope>NUCLEOTIDE SEQUENCE [LARGE SCALE GENOMIC DNA]</scope>
    <source>
        <strain evidence="3">cv. Amiga</strain>
    </source>
</reference>
<keyword evidence="1" id="KW-1133">Transmembrane helix</keyword>
<evidence type="ECO:0000313" key="2">
    <source>
        <dbReference type="EMBL" id="KAE9591740.1"/>
    </source>
</evidence>
<comment type="caution">
    <text evidence="2">The sequence shown here is derived from an EMBL/GenBank/DDBJ whole genome shotgun (WGS) entry which is preliminary data.</text>
</comment>
<name>A0A6A4NRD0_LUPAL</name>
<keyword evidence="1" id="KW-0472">Membrane</keyword>
<feature type="transmembrane region" description="Helical" evidence="1">
    <location>
        <begin position="20"/>
        <end position="40"/>
    </location>
</feature>
<dbReference type="Proteomes" id="UP000447434">
    <property type="component" value="Chromosome 20"/>
</dbReference>
<protein>
    <submittedName>
        <fullName evidence="2">Uncharacterized protein</fullName>
    </submittedName>
</protein>
<evidence type="ECO:0000256" key="1">
    <source>
        <dbReference type="SAM" id="Phobius"/>
    </source>
</evidence>
<proteinExistence type="predicted"/>
<dbReference type="EMBL" id="WOCE01000020">
    <property type="protein sequence ID" value="KAE9591740.1"/>
    <property type="molecule type" value="Genomic_DNA"/>
</dbReference>
<gene>
    <name evidence="2" type="ORF">Lalb_Chr20g0121911</name>
</gene>
<organism evidence="2 3">
    <name type="scientific">Lupinus albus</name>
    <name type="common">White lupine</name>
    <name type="synonym">Lupinus termis</name>
    <dbReference type="NCBI Taxonomy" id="3870"/>
    <lineage>
        <taxon>Eukaryota</taxon>
        <taxon>Viridiplantae</taxon>
        <taxon>Streptophyta</taxon>
        <taxon>Embryophyta</taxon>
        <taxon>Tracheophyta</taxon>
        <taxon>Spermatophyta</taxon>
        <taxon>Magnoliopsida</taxon>
        <taxon>eudicotyledons</taxon>
        <taxon>Gunneridae</taxon>
        <taxon>Pentapetalae</taxon>
        <taxon>rosids</taxon>
        <taxon>fabids</taxon>
        <taxon>Fabales</taxon>
        <taxon>Fabaceae</taxon>
        <taxon>Papilionoideae</taxon>
        <taxon>50 kb inversion clade</taxon>
        <taxon>genistoids sensu lato</taxon>
        <taxon>core genistoids</taxon>
        <taxon>Genisteae</taxon>
        <taxon>Lupinus</taxon>
    </lineage>
</organism>
<sequence length="77" mass="8503">MNSPYILLTAMPFTLLEANYMSLQIYVVLINLKVSVVVSVPGLKCLSSFYTVLVMVCRVLGSSNAECHDIVTLCFLL</sequence>
<evidence type="ECO:0000313" key="3">
    <source>
        <dbReference type="Proteomes" id="UP000447434"/>
    </source>
</evidence>
<accession>A0A6A4NRD0</accession>
<dbReference type="AlphaFoldDB" id="A0A6A4NRD0"/>